<keyword evidence="3" id="KW-0732">Signal</keyword>
<dbReference type="InterPro" id="IPR005181">
    <property type="entry name" value="SASA"/>
</dbReference>
<protein>
    <submittedName>
        <fullName evidence="5">Carbohydrate esterase</fullName>
    </submittedName>
</protein>
<feature type="chain" id="PRO_5042265127" evidence="3">
    <location>
        <begin position="19"/>
        <end position="301"/>
    </location>
</feature>
<dbReference type="EMBL" id="JARAOO010000008">
    <property type="protein sequence ID" value="KAJ7958206.1"/>
    <property type="molecule type" value="Genomic_DNA"/>
</dbReference>
<dbReference type="Gene3D" id="3.40.50.1110">
    <property type="entry name" value="SGNH hydrolase"/>
    <property type="match status" value="1"/>
</dbReference>
<evidence type="ECO:0000313" key="6">
    <source>
        <dbReference type="Proteomes" id="UP001163823"/>
    </source>
</evidence>
<reference evidence="5" key="1">
    <citation type="journal article" date="2023" name="Science">
        <title>Elucidation of the pathway for biosynthesis of saponin adjuvants from the soapbark tree.</title>
        <authorList>
            <person name="Reed J."/>
            <person name="Orme A."/>
            <person name="El-Demerdash A."/>
            <person name="Owen C."/>
            <person name="Martin L.B.B."/>
            <person name="Misra R.C."/>
            <person name="Kikuchi S."/>
            <person name="Rejzek M."/>
            <person name="Martin A.C."/>
            <person name="Harkess A."/>
            <person name="Leebens-Mack J."/>
            <person name="Louveau T."/>
            <person name="Stephenson M.J."/>
            <person name="Osbourn A."/>
        </authorList>
    </citation>
    <scope>NUCLEOTIDE SEQUENCE</scope>
    <source>
        <strain evidence="5">S10</strain>
    </source>
</reference>
<feature type="transmembrane region" description="Helical" evidence="2">
    <location>
        <begin position="283"/>
        <end position="300"/>
    </location>
</feature>
<evidence type="ECO:0000256" key="1">
    <source>
        <dbReference type="ARBA" id="ARBA00022801"/>
    </source>
</evidence>
<evidence type="ECO:0000259" key="4">
    <source>
        <dbReference type="Pfam" id="PF03629"/>
    </source>
</evidence>
<gene>
    <name evidence="5" type="ORF">O6P43_018967</name>
</gene>
<dbReference type="Pfam" id="PF03629">
    <property type="entry name" value="SASA"/>
    <property type="match status" value="1"/>
</dbReference>
<keyword evidence="1" id="KW-0378">Hydrolase</keyword>
<evidence type="ECO:0000256" key="3">
    <source>
        <dbReference type="SAM" id="SignalP"/>
    </source>
</evidence>
<dbReference type="AlphaFoldDB" id="A0AAD7LHE5"/>
<dbReference type="PANTHER" id="PTHR31988:SF15">
    <property type="entry name" value="ESTERASE, PUTATIVE (DUF303)-RELATED"/>
    <property type="match status" value="1"/>
</dbReference>
<accession>A0AAD7LHE5</accession>
<dbReference type="GO" id="GO:0016787">
    <property type="term" value="F:hydrolase activity"/>
    <property type="evidence" value="ECO:0007669"/>
    <property type="project" value="UniProtKB-KW"/>
</dbReference>
<comment type="caution">
    <text evidence="5">The sequence shown here is derived from an EMBL/GenBank/DDBJ whole genome shotgun (WGS) entry which is preliminary data.</text>
</comment>
<organism evidence="5 6">
    <name type="scientific">Quillaja saponaria</name>
    <name type="common">Soap bark tree</name>
    <dbReference type="NCBI Taxonomy" id="32244"/>
    <lineage>
        <taxon>Eukaryota</taxon>
        <taxon>Viridiplantae</taxon>
        <taxon>Streptophyta</taxon>
        <taxon>Embryophyta</taxon>
        <taxon>Tracheophyta</taxon>
        <taxon>Spermatophyta</taxon>
        <taxon>Magnoliopsida</taxon>
        <taxon>eudicotyledons</taxon>
        <taxon>Gunneridae</taxon>
        <taxon>Pentapetalae</taxon>
        <taxon>rosids</taxon>
        <taxon>fabids</taxon>
        <taxon>Fabales</taxon>
        <taxon>Quillajaceae</taxon>
        <taxon>Quillaja</taxon>
    </lineage>
</organism>
<dbReference type="InterPro" id="IPR036514">
    <property type="entry name" value="SGNH_hydro_sf"/>
</dbReference>
<keyword evidence="2" id="KW-0472">Membrane</keyword>
<keyword evidence="2" id="KW-0812">Transmembrane</keyword>
<keyword evidence="2" id="KW-1133">Transmembrane helix</keyword>
<evidence type="ECO:0000313" key="5">
    <source>
        <dbReference type="EMBL" id="KAJ7958206.1"/>
    </source>
</evidence>
<feature type="signal peptide" evidence="3">
    <location>
        <begin position="1"/>
        <end position="18"/>
    </location>
</feature>
<dbReference type="PANTHER" id="PTHR31988">
    <property type="entry name" value="ESTERASE, PUTATIVE (DUF303)-RELATED"/>
    <property type="match status" value="1"/>
</dbReference>
<keyword evidence="6" id="KW-1185">Reference proteome</keyword>
<dbReference type="InterPro" id="IPR052940">
    <property type="entry name" value="Carb_Esterase_6"/>
</dbReference>
<sequence>MLFFFLFILLGHACSVRPQDQKFEKNIFILAGQSNMAGRGGVVNDTATGITTWDGIVPHKCRPNPSVLRFSANLIWAEAHEPLHADIDTNKTNGIGPGMAFAHSILAKDKTFGLVGLVPCAIGGTNISQWERGKFLYKQMMGRAKASLQNGGTIRGLLWYQGESDTEYKEDAELYKKRMDKFFSDVRDDLQSPLLPIIQVALASGLGPYTETVREAQLGIDLLNLRTIEAKGLPLQRDGVHLSSAAQVRLGLMMADAFLQFVPSPGPIRSVATRSFSNLTSDYFFLPFVTFLIIILTFLYS</sequence>
<proteinExistence type="predicted"/>
<evidence type="ECO:0000256" key="2">
    <source>
        <dbReference type="SAM" id="Phobius"/>
    </source>
</evidence>
<feature type="domain" description="Sialate O-acetylesterase" evidence="4">
    <location>
        <begin position="25"/>
        <end position="260"/>
    </location>
</feature>
<dbReference type="SUPFAM" id="SSF52266">
    <property type="entry name" value="SGNH hydrolase"/>
    <property type="match status" value="1"/>
</dbReference>
<dbReference type="Proteomes" id="UP001163823">
    <property type="component" value="Chromosome 8"/>
</dbReference>
<name>A0AAD7LHE5_QUISA</name>
<dbReference type="KEGG" id="qsa:O6P43_018967"/>